<dbReference type="Proteomes" id="UP000095751">
    <property type="component" value="Unassembled WGS sequence"/>
</dbReference>
<dbReference type="KEGG" id="fcy:FRACYDRAFT_235552"/>
<protein>
    <recommendedName>
        <fullName evidence="1">CRAL-TRIO domain-containing protein</fullName>
    </recommendedName>
</protein>
<dbReference type="GO" id="GO:1902936">
    <property type="term" value="F:phosphatidylinositol bisphosphate binding"/>
    <property type="evidence" value="ECO:0007669"/>
    <property type="project" value="TreeGrafter"/>
</dbReference>
<dbReference type="InterPro" id="IPR001251">
    <property type="entry name" value="CRAL-TRIO_dom"/>
</dbReference>
<dbReference type="EMBL" id="KV784355">
    <property type="protein sequence ID" value="OEU19495.1"/>
    <property type="molecule type" value="Genomic_DNA"/>
</dbReference>
<dbReference type="AlphaFoldDB" id="A0A1E7FN29"/>
<evidence type="ECO:0000313" key="2">
    <source>
        <dbReference type="EMBL" id="OEU19495.1"/>
    </source>
</evidence>
<dbReference type="PANTHER" id="PTHR10174:SF208">
    <property type="entry name" value="CRAL-TRIO DOMAIN-CONTAINING PROTEIN DDB_G0278031"/>
    <property type="match status" value="1"/>
</dbReference>
<organism evidence="2 3">
    <name type="scientific">Fragilariopsis cylindrus CCMP1102</name>
    <dbReference type="NCBI Taxonomy" id="635003"/>
    <lineage>
        <taxon>Eukaryota</taxon>
        <taxon>Sar</taxon>
        <taxon>Stramenopiles</taxon>
        <taxon>Ochrophyta</taxon>
        <taxon>Bacillariophyta</taxon>
        <taxon>Bacillariophyceae</taxon>
        <taxon>Bacillariophycidae</taxon>
        <taxon>Bacillariales</taxon>
        <taxon>Bacillariaceae</taxon>
        <taxon>Fragilariopsis</taxon>
    </lineage>
</organism>
<proteinExistence type="predicted"/>
<evidence type="ECO:0000259" key="1">
    <source>
        <dbReference type="PROSITE" id="PS50191"/>
    </source>
</evidence>
<gene>
    <name evidence="2" type="ORF">FRACYDRAFT_235552</name>
</gene>
<dbReference type="CDD" id="cd00170">
    <property type="entry name" value="SEC14"/>
    <property type="match status" value="1"/>
</dbReference>
<dbReference type="InParanoid" id="A0A1E7FN29"/>
<dbReference type="PANTHER" id="PTHR10174">
    <property type="entry name" value="ALPHA-TOCOPHEROL TRANSFER PROTEIN-RELATED"/>
    <property type="match status" value="1"/>
</dbReference>
<dbReference type="SUPFAM" id="SSF52087">
    <property type="entry name" value="CRAL/TRIO domain"/>
    <property type="match status" value="1"/>
</dbReference>
<feature type="domain" description="CRAL-TRIO" evidence="1">
    <location>
        <begin position="142"/>
        <end position="326"/>
    </location>
</feature>
<name>A0A1E7FN29_9STRA</name>
<dbReference type="PROSITE" id="PS50191">
    <property type="entry name" value="CRAL_TRIO"/>
    <property type="match status" value="1"/>
</dbReference>
<evidence type="ECO:0000313" key="3">
    <source>
        <dbReference type="Proteomes" id="UP000095751"/>
    </source>
</evidence>
<sequence>MSYLSWCQKSCDRVALYNDDSSVATDLDTIYKQAPARIETPALIKNSILEFDTMIDNISNVKKKANYLLAKESCSATGPGGCEACYDTFKLTFLRCESFNTKLAVKRWLKYWDSRVETFGLQHAFLPMTMEEGGAMHGIMTMDSPAMKYLQYSPVITDPDGRGILFQDMWVEADTDISADTLLKVVWYQIHQLIQQQDESVQQHGIIIYVRGVTQFSDWNIKLSGKLFKHINTCLPIRICGFHIINPLSFINVVLKIIRPLAGKKLRNSFHIHNSNSNRKAAAGEKDDDDDDNESSIPDLLVSLSKFGLGTNETLPTILGGTLIMV</sequence>
<dbReference type="InterPro" id="IPR036865">
    <property type="entry name" value="CRAL-TRIO_dom_sf"/>
</dbReference>
<dbReference type="Gene3D" id="3.40.525.10">
    <property type="entry name" value="CRAL-TRIO lipid binding domain"/>
    <property type="match status" value="1"/>
</dbReference>
<accession>A0A1E7FN29</accession>
<keyword evidence="3" id="KW-1185">Reference proteome</keyword>
<reference evidence="2 3" key="1">
    <citation type="submission" date="2016-09" db="EMBL/GenBank/DDBJ databases">
        <title>Extensive genetic diversity and differential bi-allelic expression allows diatom success in the polar Southern Ocean.</title>
        <authorList>
            <consortium name="DOE Joint Genome Institute"/>
            <person name="Mock T."/>
            <person name="Otillar R.P."/>
            <person name="Strauss J."/>
            <person name="Dupont C."/>
            <person name="Frickenhaus S."/>
            <person name="Maumus F."/>
            <person name="Mcmullan M."/>
            <person name="Sanges R."/>
            <person name="Schmutz J."/>
            <person name="Toseland A."/>
            <person name="Valas R."/>
            <person name="Veluchamy A."/>
            <person name="Ward B.J."/>
            <person name="Allen A."/>
            <person name="Barry K."/>
            <person name="Falciatore A."/>
            <person name="Ferrante M."/>
            <person name="Fortunato A.E."/>
            <person name="Gloeckner G."/>
            <person name="Gruber A."/>
            <person name="Hipkin R."/>
            <person name="Janech M."/>
            <person name="Kroth P."/>
            <person name="Leese F."/>
            <person name="Lindquist E."/>
            <person name="Lyon B.R."/>
            <person name="Martin J."/>
            <person name="Mayer C."/>
            <person name="Parker M."/>
            <person name="Quesneville H."/>
            <person name="Raymond J."/>
            <person name="Uhlig C."/>
            <person name="Valentin K.U."/>
            <person name="Worden A.Z."/>
            <person name="Armbrust E.V."/>
            <person name="Bowler C."/>
            <person name="Green B."/>
            <person name="Moulton V."/>
            <person name="Van Oosterhout C."/>
            <person name="Grigoriev I."/>
        </authorList>
    </citation>
    <scope>NUCLEOTIDE SEQUENCE [LARGE SCALE GENOMIC DNA]</scope>
    <source>
        <strain evidence="2 3">CCMP1102</strain>
    </source>
</reference>
<dbReference type="Pfam" id="PF00650">
    <property type="entry name" value="CRAL_TRIO"/>
    <property type="match status" value="1"/>
</dbReference>
<dbReference type="OrthoDB" id="42195at2759"/>
<dbReference type="GO" id="GO:0016020">
    <property type="term" value="C:membrane"/>
    <property type="evidence" value="ECO:0007669"/>
    <property type="project" value="TreeGrafter"/>
</dbReference>